<feature type="domain" description="Transposase zinc-ribbon" evidence="1">
    <location>
        <begin position="23"/>
        <end position="65"/>
    </location>
</feature>
<keyword evidence="3" id="KW-1185">Reference proteome</keyword>
<reference evidence="3" key="1">
    <citation type="submission" date="2018-06" db="EMBL/GenBank/DDBJ databases">
        <authorList>
            <person name="Feng T."/>
            <person name="Jeon C.O."/>
        </authorList>
    </citation>
    <scope>NUCLEOTIDE SEQUENCE [LARGE SCALE GENOMIC DNA]</scope>
    <source>
        <strain evidence="3">S23</strain>
    </source>
</reference>
<dbReference type="InterPro" id="IPR024442">
    <property type="entry name" value="Transposase_Zn_ribbon"/>
</dbReference>
<dbReference type="EMBL" id="QKWJ01000161">
    <property type="protein sequence ID" value="RDJ98033.1"/>
    <property type="molecule type" value="Genomic_DNA"/>
</dbReference>
<evidence type="ECO:0000313" key="2">
    <source>
        <dbReference type="EMBL" id="RDJ98033.1"/>
    </source>
</evidence>
<comment type="caution">
    <text evidence="2">The sequence shown here is derived from an EMBL/GenBank/DDBJ whole genome shotgun (WGS) entry which is preliminary data.</text>
</comment>
<protein>
    <recommendedName>
        <fullName evidence="1">Transposase zinc-ribbon domain-containing protein</fullName>
    </recommendedName>
</protein>
<gene>
    <name evidence="2" type="ORF">DN412_41580</name>
</gene>
<accession>A0A370MXB5</accession>
<evidence type="ECO:0000313" key="3">
    <source>
        <dbReference type="Proteomes" id="UP000255165"/>
    </source>
</evidence>
<dbReference type="Pfam" id="PF12760">
    <property type="entry name" value="Zn_ribbon_IS1595"/>
    <property type="match status" value="1"/>
</dbReference>
<proteinExistence type="predicted"/>
<name>A0A370MXB5_9BURK</name>
<evidence type="ECO:0000259" key="1">
    <source>
        <dbReference type="Pfam" id="PF12760"/>
    </source>
</evidence>
<dbReference type="Proteomes" id="UP000255165">
    <property type="component" value="Unassembled WGS sequence"/>
</dbReference>
<sequence>MERRSAGIHYPGSFGEFQTWFQSDADCLDYLEWLRWPSGFVCPECGHAGGWRLGDGRFMCTDCGNRTSVTAGTIFDRTRTPLTVWFAAW</sequence>
<organism evidence="2 3">
    <name type="scientific">Cupriavidus lacunae</name>
    <dbReference type="NCBI Taxonomy" id="2666307"/>
    <lineage>
        <taxon>Bacteria</taxon>
        <taxon>Pseudomonadati</taxon>
        <taxon>Pseudomonadota</taxon>
        <taxon>Betaproteobacteria</taxon>
        <taxon>Burkholderiales</taxon>
        <taxon>Burkholderiaceae</taxon>
        <taxon>Cupriavidus</taxon>
    </lineage>
</organism>
<dbReference type="AlphaFoldDB" id="A0A370MXB5"/>